<keyword evidence="2" id="KW-0648">Protein biosynthesis</keyword>
<dbReference type="Proteomes" id="UP000634308">
    <property type="component" value="Unassembled WGS sequence"/>
</dbReference>
<reference evidence="5" key="1">
    <citation type="journal article" date="2019" name="Int. J. Syst. Evol. Microbiol.">
        <title>The Global Catalogue of Microorganisms (GCM) 10K type strain sequencing project: providing services to taxonomists for standard genome sequencing and annotation.</title>
        <authorList>
            <consortium name="The Broad Institute Genomics Platform"/>
            <consortium name="The Broad Institute Genome Sequencing Center for Infectious Disease"/>
            <person name="Wu L."/>
            <person name="Ma J."/>
        </authorList>
    </citation>
    <scope>NUCLEOTIDE SEQUENCE [LARGE SCALE GENOMIC DNA]</scope>
    <source>
        <strain evidence="5">JCM 31404</strain>
    </source>
</reference>
<dbReference type="NCBIfam" id="NF001159">
    <property type="entry name" value="PRK00150.1-3"/>
    <property type="match status" value="1"/>
</dbReference>
<dbReference type="HAMAP" id="MF_00163">
    <property type="entry name" value="Pep_deformylase"/>
    <property type="match status" value="1"/>
</dbReference>
<keyword evidence="2" id="KW-0408">Iron</keyword>
<keyword evidence="2" id="KW-0378">Hydrolase</keyword>
<sequence>MREGPFMLMPPAMPGASPQGPERLDWDQRQGRGGACLVKQSIVTHLDSPRVYPLRLYGDPVLRRKAKPLQATDTLTVPGFDPQTVRQVADTMLETMFEARGVGLAAPQIGLPVRMFVAVEYEDDEEENEGGDDNLRSRVLRDFVMLNPVLKVINKKKDRSYQEGCLSIPGIYEEGVPRARAVQVSYTDLDGAARVIEADDYLARVFQHEADHLDGVMFLDRLPAEVTEDYRKELLAIQQKSRALLNDLAAHEQRRRAERA</sequence>
<name>A0ABQ2RTC5_9DEIO</name>
<keyword evidence="2" id="KW-0479">Metal-binding</keyword>
<comment type="caution">
    <text evidence="4">The sequence shown here is derived from an EMBL/GenBank/DDBJ whole genome shotgun (WGS) entry which is preliminary data.</text>
</comment>
<evidence type="ECO:0000313" key="5">
    <source>
        <dbReference type="Proteomes" id="UP000634308"/>
    </source>
</evidence>
<proteinExistence type="inferred from homology"/>
<evidence type="ECO:0000256" key="2">
    <source>
        <dbReference type="HAMAP-Rule" id="MF_00163"/>
    </source>
</evidence>
<comment type="function">
    <text evidence="2">Removes the formyl group from the N-terminal Met of newly synthesized proteins. Requires at least a dipeptide for an efficient rate of reaction. N-terminal L-methionine is a prerequisite for activity but the enzyme has broad specificity at other positions.</text>
</comment>
<comment type="cofactor">
    <cofactor evidence="2">
        <name>Fe(2+)</name>
        <dbReference type="ChEBI" id="CHEBI:29033"/>
    </cofactor>
    <text evidence="2">Binds 1 Fe(2+) ion.</text>
</comment>
<feature type="binding site" evidence="2">
    <location>
        <position position="212"/>
    </location>
    <ligand>
        <name>Fe cation</name>
        <dbReference type="ChEBI" id="CHEBI:24875"/>
    </ligand>
</feature>
<dbReference type="Pfam" id="PF01327">
    <property type="entry name" value="Pep_deformylase"/>
    <property type="match status" value="1"/>
</dbReference>
<evidence type="ECO:0000313" key="4">
    <source>
        <dbReference type="EMBL" id="GGR65105.1"/>
    </source>
</evidence>
<organism evidence="4 5">
    <name type="scientific">Deinococcus seoulensis</name>
    <dbReference type="NCBI Taxonomy" id="1837379"/>
    <lineage>
        <taxon>Bacteria</taxon>
        <taxon>Thermotogati</taxon>
        <taxon>Deinococcota</taxon>
        <taxon>Deinococci</taxon>
        <taxon>Deinococcales</taxon>
        <taxon>Deinococcaceae</taxon>
        <taxon>Deinococcus</taxon>
    </lineage>
</organism>
<dbReference type="SUPFAM" id="SSF56420">
    <property type="entry name" value="Peptide deformylase"/>
    <property type="match status" value="1"/>
</dbReference>
<evidence type="ECO:0000256" key="3">
    <source>
        <dbReference type="SAM" id="MobiDB-lite"/>
    </source>
</evidence>
<comment type="catalytic activity">
    <reaction evidence="2">
        <text>N-terminal N-formyl-L-methionyl-[peptide] + H2O = N-terminal L-methionyl-[peptide] + formate</text>
        <dbReference type="Rhea" id="RHEA:24420"/>
        <dbReference type="Rhea" id="RHEA-COMP:10639"/>
        <dbReference type="Rhea" id="RHEA-COMP:10640"/>
        <dbReference type="ChEBI" id="CHEBI:15377"/>
        <dbReference type="ChEBI" id="CHEBI:15740"/>
        <dbReference type="ChEBI" id="CHEBI:49298"/>
        <dbReference type="ChEBI" id="CHEBI:64731"/>
        <dbReference type="EC" id="3.5.1.88"/>
    </reaction>
</comment>
<accession>A0ABQ2RTC5</accession>
<feature type="binding site" evidence="2">
    <location>
        <position position="165"/>
    </location>
    <ligand>
        <name>Fe cation</name>
        <dbReference type="ChEBI" id="CHEBI:24875"/>
    </ligand>
</feature>
<gene>
    <name evidence="2 4" type="primary">def</name>
    <name evidence="4" type="ORF">GCM10008959_29140</name>
</gene>
<dbReference type="EMBL" id="BMQM01000021">
    <property type="protein sequence ID" value="GGR65105.1"/>
    <property type="molecule type" value="Genomic_DNA"/>
</dbReference>
<dbReference type="PANTHER" id="PTHR10458">
    <property type="entry name" value="PEPTIDE DEFORMYLASE"/>
    <property type="match status" value="1"/>
</dbReference>
<feature type="region of interest" description="Disordered" evidence="3">
    <location>
        <begin position="1"/>
        <end position="21"/>
    </location>
</feature>
<dbReference type="CDD" id="cd00487">
    <property type="entry name" value="Pep_deformylase"/>
    <property type="match status" value="1"/>
</dbReference>
<feature type="binding site" evidence="2">
    <location>
        <position position="208"/>
    </location>
    <ligand>
        <name>Fe cation</name>
        <dbReference type="ChEBI" id="CHEBI:24875"/>
    </ligand>
</feature>
<protein>
    <recommendedName>
        <fullName evidence="2">Peptide deformylase</fullName>
        <shortName evidence="2">PDF</shortName>
        <ecNumber evidence="2">3.5.1.88</ecNumber>
    </recommendedName>
    <alternativeName>
        <fullName evidence="2">Polypeptide deformylase</fullName>
    </alternativeName>
</protein>
<dbReference type="EC" id="3.5.1.88" evidence="2"/>
<feature type="active site" evidence="2">
    <location>
        <position position="209"/>
    </location>
</feature>
<evidence type="ECO:0000256" key="1">
    <source>
        <dbReference type="ARBA" id="ARBA00010759"/>
    </source>
</evidence>
<dbReference type="InterPro" id="IPR036821">
    <property type="entry name" value="Peptide_deformylase_sf"/>
</dbReference>
<keyword evidence="5" id="KW-1185">Reference proteome</keyword>
<dbReference type="PRINTS" id="PR01576">
    <property type="entry name" value="PDEFORMYLASE"/>
</dbReference>
<dbReference type="InterPro" id="IPR023635">
    <property type="entry name" value="Peptide_deformylase"/>
</dbReference>
<dbReference type="Gene3D" id="3.90.45.10">
    <property type="entry name" value="Peptide deformylase"/>
    <property type="match status" value="1"/>
</dbReference>
<comment type="similarity">
    <text evidence="1 2">Belongs to the polypeptide deformylase family.</text>
</comment>
<dbReference type="PANTHER" id="PTHR10458:SF22">
    <property type="entry name" value="PEPTIDE DEFORMYLASE"/>
    <property type="match status" value="1"/>
</dbReference>
<dbReference type="NCBIfam" id="TIGR00079">
    <property type="entry name" value="pept_deformyl"/>
    <property type="match status" value="1"/>
</dbReference>